<dbReference type="GO" id="GO:0046872">
    <property type="term" value="F:metal ion binding"/>
    <property type="evidence" value="ECO:0007669"/>
    <property type="project" value="UniProtKB-KW"/>
</dbReference>
<dbReference type="GO" id="GO:0016405">
    <property type="term" value="F:CoA-ligase activity"/>
    <property type="evidence" value="ECO:0007669"/>
    <property type="project" value="TreeGrafter"/>
</dbReference>
<evidence type="ECO:0000256" key="9">
    <source>
        <dbReference type="SAM" id="Phobius"/>
    </source>
</evidence>
<feature type="domain" description="AMP-dependent synthetase/ligase" evidence="10">
    <location>
        <begin position="20"/>
        <end position="193"/>
    </location>
</feature>
<dbReference type="SUPFAM" id="SSF56801">
    <property type="entry name" value="Acetyl-CoA synthetase-like"/>
    <property type="match status" value="1"/>
</dbReference>
<organism evidence="11">
    <name type="scientific">Cantharis rufa</name>
    <dbReference type="NCBI Taxonomy" id="350087"/>
    <lineage>
        <taxon>Eukaryota</taxon>
        <taxon>Metazoa</taxon>
        <taxon>Ecdysozoa</taxon>
        <taxon>Arthropoda</taxon>
        <taxon>Hexapoda</taxon>
        <taxon>Insecta</taxon>
        <taxon>Pterygota</taxon>
        <taxon>Neoptera</taxon>
        <taxon>Endopterygota</taxon>
        <taxon>Coleoptera</taxon>
        <taxon>Polyphaga</taxon>
        <taxon>Elateriformia</taxon>
        <taxon>Elateroidea</taxon>
        <taxon>Cantharidae</taxon>
        <taxon>Cantharinae</taxon>
        <taxon>Cantharis</taxon>
    </lineage>
</organism>
<comment type="cofactor">
    <cofactor evidence="1">
        <name>Mg(2+)</name>
        <dbReference type="ChEBI" id="CHEBI:18420"/>
    </cofactor>
</comment>
<evidence type="ECO:0000256" key="3">
    <source>
        <dbReference type="ARBA" id="ARBA00006432"/>
    </source>
</evidence>
<evidence type="ECO:0000256" key="6">
    <source>
        <dbReference type="ARBA" id="ARBA00022840"/>
    </source>
</evidence>
<dbReference type="PANTHER" id="PTHR24096:SF423">
    <property type="entry name" value="GM05240P"/>
    <property type="match status" value="1"/>
</dbReference>
<dbReference type="Pfam" id="PF00501">
    <property type="entry name" value="AMP-binding"/>
    <property type="match status" value="1"/>
</dbReference>
<feature type="non-terminal residue" evidence="11">
    <location>
        <position position="233"/>
    </location>
</feature>
<keyword evidence="5" id="KW-0547">Nucleotide-binding</keyword>
<sequence length="233" mass="25566">LLNQQGIRHCIGFFSDSKLGRLGSTDVTLQVIPFFHILGFMIQLFCFACSAKVVVLTKFKPDVYLKNIEDHKVTKLYSVPSLVVFLAKSPLVSKYDISSVNRIVVGGAPLSVGVIEEVEEKLKSVKICQVYGMTELGGMMAMQTIVGNNKVGSVGTVPPGVSSKVCNPDSGLALKPLEMGELCFKSSAMMKGYISNTGLIRNCFDDDGFYHTGDLGYYDHDNNFFIVDRIKEL</sequence>
<keyword evidence="6" id="KW-0067">ATP-binding</keyword>
<keyword evidence="4" id="KW-0479">Metal-binding</keyword>
<keyword evidence="9" id="KW-0812">Transmembrane</keyword>
<evidence type="ECO:0000256" key="1">
    <source>
        <dbReference type="ARBA" id="ARBA00001946"/>
    </source>
</evidence>
<name>B8QRK8_9COLE</name>
<proteinExistence type="inferred from homology"/>
<feature type="transmembrane region" description="Helical" evidence="9">
    <location>
        <begin position="34"/>
        <end position="56"/>
    </location>
</feature>
<keyword evidence="9" id="KW-1133">Transmembrane helix</keyword>
<evidence type="ECO:0000256" key="8">
    <source>
        <dbReference type="ARBA" id="ARBA00023140"/>
    </source>
</evidence>
<dbReference type="PANTHER" id="PTHR24096">
    <property type="entry name" value="LONG-CHAIN-FATTY-ACID--COA LIGASE"/>
    <property type="match status" value="1"/>
</dbReference>
<comment type="similarity">
    <text evidence="3">Belongs to the ATP-dependent AMP-binding enzyme family.</text>
</comment>
<dbReference type="GO" id="GO:0005777">
    <property type="term" value="C:peroxisome"/>
    <property type="evidence" value="ECO:0007669"/>
    <property type="project" value="UniProtKB-SubCell"/>
</dbReference>
<evidence type="ECO:0000313" key="11">
    <source>
        <dbReference type="EMBL" id="ACH87761.1"/>
    </source>
</evidence>
<dbReference type="EMBL" id="EU684067">
    <property type="protein sequence ID" value="ACH87761.1"/>
    <property type="molecule type" value="Genomic_DNA"/>
</dbReference>
<keyword evidence="8" id="KW-0576">Peroxisome</keyword>
<feature type="non-terminal residue" evidence="11">
    <location>
        <position position="1"/>
    </location>
</feature>
<dbReference type="Gene3D" id="2.30.38.10">
    <property type="entry name" value="Luciferase, Domain 3"/>
    <property type="match status" value="1"/>
</dbReference>
<evidence type="ECO:0000256" key="7">
    <source>
        <dbReference type="ARBA" id="ARBA00022842"/>
    </source>
</evidence>
<reference evidence="11" key="1">
    <citation type="journal article" date="2009" name="Mol. Phylogenet. Evol.">
        <title>The evolution of the adenylate-forming protein family in beetles: multiple luciferase gene paralogues in fireflies and glow-worms.</title>
        <authorList>
            <person name="Day J.C."/>
            <person name="Goodall T.I."/>
            <person name="Bailey M.J."/>
        </authorList>
    </citation>
    <scope>NUCLEOTIDE SEQUENCE</scope>
    <source>
        <strain evidence="11">CafOxM1</strain>
    </source>
</reference>
<dbReference type="GO" id="GO:0005524">
    <property type="term" value="F:ATP binding"/>
    <property type="evidence" value="ECO:0007669"/>
    <property type="project" value="UniProtKB-KW"/>
</dbReference>
<keyword evidence="7" id="KW-0460">Magnesium</keyword>
<evidence type="ECO:0000256" key="5">
    <source>
        <dbReference type="ARBA" id="ARBA00022741"/>
    </source>
</evidence>
<accession>B8QRK8</accession>
<evidence type="ECO:0000259" key="10">
    <source>
        <dbReference type="Pfam" id="PF00501"/>
    </source>
</evidence>
<dbReference type="AlphaFoldDB" id="B8QRK8"/>
<dbReference type="InterPro" id="IPR000873">
    <property type="entry name" value="AMP-dep_synth/lig_dom"/>
</dbReference>
<dbReference type="Gene3D" id="3.40.50.980">
    <property type="match status" value="1"/>
</dbReference>
<comment type="subcellular location">
    <subcellularLocation>
        <location evidence="2">Peroxisome</location>
    </subcellularLocation>
</comment>
<evidence type="ECO:0000256" key="2">
    <source>
        <dbReference type="ARBA" id="ARBA00004275"/>
    </source>
</evidence>
<protein>
    <submittedName>
        <fullName evidence="11">Putative fatty acyl-CoA synthetase</fullName>
    </submittedName>
</protein>
<keyword evidence="9" id="KW-0472">Membrane</keyword>
<evidence type="ECO:0000256" key="4">
    <source>
        <dbReference type="ARBA" id="ARBA00022723"/>
    </source>
</evidence>